<evidence type="ECO:0000313" key="2">
    <source>
        <dbReference type="Proteomes" id="UP000828390"/>
    </source>
</evidence>
<evidence type="ECO:0000313" key="1">
    <source>
        <dbReference type="EMBL" id="KAH3749818.1"/>
    </source>
</evidence>
<dbReference type="AlphaFoldDB" id="A0A9D4DIY7"/>
<accession>A0A9D4DIY7</accession>
<comment type="caution">
    <text evidence="1">The sequence shown here is derived from an EMBL/GenBank/DDBJ whole genome shotgun (WGS) entry which is preliminary data.</text>
</comment>
<name>A0A9D4DIY7_DREPO</name>
<gene>
    <name evidence="1" type="ORF">DPMN_184333</name>
</gene>
<dbReference type="EMBL" id="JAIWYP010000010">
    <property type="protein sequence ID" value="KAH3749818.1"/>
    <property type="molecule type" value="Genomic_DNA"/>
</dbReference>
<proteinExistence type="predicted"/>
<protein>
    <submittedName>
        <fullName evidence="1">Uncharacterized protein</fullName>
    </submittedName>
</protein>
<dbReference type="Proteomes" id="UP000828390">
    <property type="component" value="Unassembled WGS sequence"/>
</dbReference>
<organism evidence="1 2">
    <name type="scientific">Dreissena polymorpha</name>
    <name type="common">Zebra mussel</name>
    <name type="synonym">Mytilus polymorpha</name>
    <dbReference type="NCBI Taxonomy" id="45954"/>
    <lineage>
        <taxon>Eukaryota</taxon>
        <taxon>Metazoa</taxon>
        <taxon>Spiralia</taxon>
        <taxon>Lophotrochozoa</taxon>
        <taxon>Mollusca</taxon>
        <taxon>Bivalvia</taxon>
        <taxon>Autobranchia</taxon>
        <taxon>Heteroconchia</taxon>
        <taxon>Euheterodonta</taxon>
        <taxon>Imparidentia</taxon>
        <taxon>Neoheterodontei</taxon>
        <taxon>Myida</taxon>
        <taxon>Dreissenoidea</taxon>
        <taxon>Dreissenidae</taxon>
        <taxon>Dreissena</taxon>
    </lineage>
</organism>
<reference evidence="1" key="2">
    <citation type="submission" date="2020-11" db="EMBL/GenBank/DDBJ databases">
        <authorList>
            <person name="McCartney M.A."/>
            <person name="Auch B."/>
            <person name="Kono T."/>
            <person name="Mallez S."/>
            <person name="Becker A."/>
            <person name="Gohl D.M."/>
            <person name="Silverstein K.A.T."/>
            <person name="Koren S."/>
            <person name="Bechman K.B."/>
            <person name="Herman A."/>
            <person name="Abrahante J.E."/>
            <person name="Garbe J."/>
        </authorList>
    </citation>
    <scope>NUCLEOTIDE SEQUENCE</scope>
    <source>
        <strain evidence="1">Duluth1</strain>
        <tissue evidence="1">Whole animal</tissue>
    </source>
</reference>
<reference evidence="1" key="1">
    <citation type="journal article" date="2019" name="bioRxiv">
        <title>The Genome of the Zebra Mussel, Dreissena polymorpha: A Resource for Invasive Species Research.</title>
        <authorList>
            <person name="McCartney M.A."/>
            <person name="Auch B."/>
            <person name="Kono T."/>
            <person name="Mallez S."/>
            <person name="Zhang Y."/>
            <person name="Obille A."/>
            <person name="Becker A."/>
            <person name="Abrahante J.E."/>
            <person name="Garbe J."/>
            <person name="Badalamenti J.P."/>
            <person name="Herman A."/>
            <person name="Mangelson H."/>
            <person name="Liachko I."/>
            <person name="Sullivan S."/>
            <person name="Sone E.D."/>
            <person name="Koren S."/>
            <person name="Silverstein K.A.T."/>
            <person name="Beckman K.B."/>
            <person name="Gohl D.M."/>
        </authorList>
    </citation>
    <scope>NUCLEOTIDE SEQUENCE</scope>
    <source>
        <strain evidence="1">Duluth1</strain>
        <tissue evidence="1">Whole animal</tissue>
    </source>
</reference>
<sequence>MNVDTGAELEYLLPEGSSVQEPQFIPYPGAIFEDDGVILSQGFDGIQRKGFDECSFEESCFWKTWLNACSLNVVPDQHVHSAQANQERQFLWYFSLTGSFFFEKIHCRRKLSSLINMCGIYIWNDTVRPRIKPSFFTRSHCSLLLPNCT</sequence>
<keyword evidence="2" id="KW-1185">Reference proteome</keyword>